<proteinExistence type="predicted"/>
<evidence type="ECO:0008006" key="3">
    <source>
        <dbReference type="Google" id="ProtNLM"/>
    </source>
</evidence>
<name>A0A254TG06_9BURK</name>
<dbReference type="InterPro" id="IPR050900">
    <property type="entry name" value="Transposase_IS3/IS150/IS904"/>
</dbReference>
<dbReference type="AlphaFoldDB" id="A0A254TG06"/>
<sequence length="71" mass="8493">MDQSSQFSRYDWQDFLNAHNLKASMSRPGNCHDNAVDYIEMFYDPKRRHGYNNRLSPVDYEKQCFKRLASV</sequence>
<comment type="caution">
    <text evidence="1">The sequence shown here is derived from an EMBL/GenBank/DDBJ whole genome shotgun (WGS) entry which is preliminary data.</text>
</comment>
<evidence type="ECO:0000313" key="2">
    <source>
        <dbReference type="Proteomes" id="UP000197535"/>
    </source>
</evidence>
<organism evidence="1 2">
    <name type="scientific">Noviherbaspirillum denitrificans</name>
    <dbReference type="NCBI Taxonomy" id="1968433"/>
    <lineage>
        <taxon>Bacteria</taxon>
        <taxon>Pseudomonadati</taxon>
        <taxon>Pseudomonadota</taxon>
        <taxon>Betaproteobacteria</taxon>
        <taxon>Burkholderiales</taxon>
        <taxon>Oxalobacteraceae</taxon>
        <taxon>Noviherbaspirillum</taxon>
    </lineage>
</organism>
<dbReference type="PANTHER" id="PTHR46889">
    <property type="entry name" value="TRANSPOSASE INSF FOR INSERTION SEQUENCE IS3B-RELATED"/>
    <property type="match status" value="1"/>
</dbReference>
<protein>
    <recommendedName>
        <fullName evidence="3">Integrase catalytic domain-containing protein</fullName>
    </recommendedName>
</protein>
<gene>
    <name evidence="1" type="ORF">AYR66_21005</name>
</gene>
<dbReference type="PANTHER" id="PTHR46889:SF4">
    <property type="entry name" value="TRANSPOSASE INSO FOR INSERTION SEQUENCE ELEMENT IS911B-RELATED"/>
    <property type="match status" value="1"/>
</dbReference>
<reference evidence="1 2" key="1">
    <citation type="submission" date="2016-02" db="EMBL/GenBank/DDBJ databases">
        <authorList>
            <person name="Wen L."/>
            <person name="He K."/>
            <person name="Yang H."/>
        </authorList>
    </citation>
    <scope>NUCLEOTIDE SEQUENCE [LARGE SCALE GENOMIC DNA]</scope>
    <source>
        <strain evidence="1 2">TSA40</strain>
    </source>
</reference>
<accession>A0A254TG06</accession>
<evidence type="ECO:0000313" key="1">
    <source>
        <dbReference type="EMBL" id="OWW21596.1"/>
    </source>
</evidence>
<dbReference type="Proteomes" id="UP000197535">
    <property type="component" value="Unassembled WGS sequence"/>
</dbReference>
<dbReference type="EMBL" id="LSTO01000001">
    <property type="protein sequence ID" value="OWW21596.1"/>
    <property type="molecule type" value="Genomic_DNA"/>
</dbReference>
<keyword evidence="2" id="KW-1185">Reference proteome</keyword>
<dbReference type="SUPFAM" id="SSF53098">
    <property type="entry name" value="Ribonuclease H-like"/>
    <property type="match status" value="1"/>
</dbReference>
<dbReference type="InterPro" id="IPR012337">
    <property type="entry name" value="RNaseH-like_sf"/>
</dbReference>